<proteinExistence type="predicted"/>
<accession>A0A9P7Z6E0</accession>
<dbReference type="Pfam" id="PF09734">
    <property type="entry name" value="Tau95"/>
    <property type="match status" value="1"/>
</dbReference>
<dbReference type="GO" id="GO:0005634">
    <property type="term" value="C:nucleus"/>
    <property type="evidence" value="ECO:0007669"/>
    <property type="project" value="UniProtKB-SubCell"/>
</dbReference>
<feature type="domain" description="Transcription factor IIIC subunit 5 HTH" evidence="6">
    <location>
        <begin position="228"/>
        <end position="366"/>
    </location>
</feature>
<dbReference type="Pfam" id="PF17682">
    <property type="entry name" value="Tau95_N"/>
    <property type="match status" value="1"/>
</dbReference>
<dbReference type="InterPro" id="IPR019136">
    <property type="entry name" value="TF_IIIC_su-5_HTH"/>
</dbReference>
<feature type="domain" description="Transcription factor IIIC subunit Tfc1/Sfc1 triple barrel" evidence="7">
    <location>
        <begin position="23"/>
        <end position="189"/>
    </location>
</feature>
<evidence type="ECO:0000259" key="6">
    <source>
        <dbReference type="Pfam" id="PF09734"/>
    </source>
</evidence>
<reference evidence="8" key="1">
    <citation type="journal article" date="2021" name="IMA Fungus">
        <title>Genomic characterization of three marine fungi, including Emericellopsis atlantica sp. nov. with signatures of a generalist lifestyle and marine biomass degradation.</title>
        <authorList>
            <person name="Hagestad O.C."/>
            <person name="Hou L."/>
            <person name="Andersen J.H."/>
            <person name="Hansen E.H."/>
            <person name="Altermark B."/>
            <person name="Li C."/>
            <person name="Kuhnert E."/>
            <person name="Cox R.J."/>
            <person name="Crous P.W."/>
            <person name="Spatafora J.W."/>
            <person name="Lail K."/>
            <person name="Amirebrahimi M."/>
            <person name="Lipzen A."/>
            <person name="Pangilinan J."/>
            <person name="Andreopoulos W."/>
            <person name="Hayes R.D."/>
            <person name="Ng V."/>
            <person name="Grigoriev I.V."/>
            <person name="Jackson S.A."/>
            <person name="Sutton T.D.S."/>
            <person name="Dobson A.D.W."/>
            <person name="Rama T."/>
        </authorList>
    </citation>
    <scope>NUCLEOTIDE SEQUENCE</scope>
    <source>
        <strain evidence="8">TRa3180A</strain>
    </source>
</reference>
<feature type="region of interest" description="Disordered" evidence="5">
    <location>
        <begin position="540"/>
        <end position="587"/>
    </location>
</feature>
<dbReference type="GO" id="GO:0000127">
    <property type="term" value="C:transcription factor TFIIIC complex"/>
    <property type="evidence" value="ECO:0007669"/>
    <property type="project" value="InterPro"/>
</dbReference>
<evidence type="ECO:0000313" key="9">
    <source>
        <dbReference type="Proteomes" id="UP000887226"/>
    </source>
</evidence>
<evidence type="ECO:0000256" key="1">
    <source>
        <dbReference type="ARBA" id="ARBA00004123"/>
    </source>
</evidence>
<feature type="region of interest" description="Disordered" evidence="5">
    <location>
        <begin position="735"/>
        <end position="771"/>
    </location>
</feature>
<dbReference type="OrthoDB" id="5598268at2759"/>
<evidence type="ECO:0000259" key="7">
    <source>
        <dbReference type="Pfam" id="PF17682"/>
    </source>
</evidence>
<dbReference type="InterPro" id="IPR042536">
    <property type="entry name" value="TFIIIC_tauA_Sfc1"/>
</dbReference>
<comment type="caution">
    <text evidence="8">The sequence shown here is derived from an EMBL/GenBank/DDBJ whole genome shotgun (WGS) entry which is preliminary data.</text>
</comment>
<dbReference type="GO" id="GO:0001003">
    <property type="term" value="F:RNA polymerase III type 2 promoter sequence-specific DNA binding"/>
    <property type="evidence" value="ECO:0007669"/>
    <property type="project" value="TreeGrafter"/>
</dbReference>
<keyword evidence="9" id="KW-1185">Reference proteome</keyword>
<dbReference type="Gene3D" id="3.30.200.160">
    <property type="entry name" value="TFIIIC, subcomplex tauA, subunit Sfc1, barrel domain"/>
    <property type="match status" value="1"/>
</dbReference>
<dbReference type="PANTHER" id="PTHR13230:SF5">
    <property type="entry name" value="GENERAL TRANSCRIPTION FACTOR 3C POLYPEPTIDE 5"/>
    <property type="match status" value="1"/>
</dbReference>
<evidence type="ECO:0000256" key="5">
    <source>
        <dbReference type="SAM" id="MobiDB-lite"/>
    </source>
</evidence>
<keyword evidence="4" id="KW-0539">Nucleus</keyword>
<keyword evidence="2" id="KW-0238">DNA-binding</keyword>
<organism evidence="8 9">
    <name type="scientific">Calycina marina</name>
    <dbReference type="NCBI Taxonomy" id="1763456"/>
    <lineage>
        <taxon>Eukaryota</taxon>
        <taxon>Fungi</taxon>
        <taxon>Dikarya</taxon>
        <taxon>Ascomycota</taxon>
        <taxon>Pezizomycotina</taxon>
        <taxon>Leotiomycetes</taxon>
        <taxon>Helotiales</taxon>
        <taxon>Pezizellaceae</taxon>
        <taxon>Calycina</taxon>
    </lineage>
</organism>
<evidence type="ECO:0000256" key="2">
    <source>
        <dbReference type="ARBA" id="ARBA00023125"/>
    </source>
</evidence>
<dbReference type="InterPro" id="IPR040454">
    <property type="entry name" value="TF_IIIC_Tfc1/Sfc1"/>
</dbReference>
<feature type="compositionally biased region" description="Polar residues" evidence="5">
    <location>
        <begin position="556"/>
        <end position="566"/>
    </location>
</feature>
<evidence type="ECO:0000256" key="3">
    <source>
        <dbReference type="ARBA" id="ARBA00023163"/>
    </source>
</evidence>
<feature type="compositionally biased region" description="Basic and acidic residues" evidence="5">
    <location>
        <begin position="745"/>
        <end position="755"/>
    </location>
</feature>
<comment type="subcellular location">
    <subcellularLocation>
        <location evidence="1">Nucleus</location>
    </subcellularLocation>
</comment>
<dbReference type="GO" id="GO:0006384">
    <property type="term" value="P:transcription initiation at RNA polymerase III promoter"/>
    <property type="evidence" value="ECO:0007669"/>
    <property type="project" value="InterPro"/>
</dbReference>
<dbReference type="EMBL" id="MU253824">
    <property type="protein sequence ID" value="KAG9245942.1"/>
    <property type="molecule type" value="Genomic_DNA"/>
</dbReference>
<sequence length="791" mass="89229">MEDQDLATIQWDSTLSIQDRDVIAVEHPLAIKNIHNGIKTFGLGQPFDRIMDERNVQGCIPLYIRSNDPLCPPLLSANTSTRNVLLKITVPKRTGRKRKRGTDGPFVGEYLSELPEEIVARHPLRLAPTGMHDYSEGQNAKRIRSQKRLDKPLDVLRALHDNVANYTMEAVADIPYTHRFRAPANFQHSTNQTELIPKIQELMVPGEIDGLRKFAFNKQKGWRNNSSFLPPPTYTNEALPANWTGFVNDGRPQYSGNKPSSQSHRIKYVTFDIKEVPLVTELQPPTDDIVKSCIVQVKAAFDERPVWTRRALLSHLQSPLPKYFFDHAIAHCCYQFKSGPFREAIVKFGIDPRIDPAYYGCQTIIFADRKQKGRWADPRENTEAYKGKFARSHIFDGKNLYPDGSVWQICDIEDPIIANMFDSDDALRDHYDGDAQGDGYISNGVLAKARTIMKAKINAISEGIHFTDESFASSLKFPNCYEHNKKRSREILFLVPDMAPTQEEVELLKVVEKNIPIQDLGNDARRRRIKIAEREVGKGAITQPKEKLRRQRAGKKNNSQKGQESETPGEMATSFPMTLPPRPQGRPTVTFADDLAIAAFDSYQDTGGIQPAGHDLPGGYKDTWNAQPGQPQFEPQIQEFASQEQTFTEQLLHSPPRTFTEQLLDSPGQYFTEQLGDSQPQRFTAQPVDPQLQYFPPPPPQSFPILPQQAARRMSQASYTPQNAGRERIGSVACAAQPMNLTPKQTEKRKGKQQETADDAEENYSDCESDQTDIVDFSSVALKKLPGPPVF</sequence>
<keyword evidence="3" id="KW-0804">Transcription</keyword>
<dbReference type="GO" id="GO:0001002">
    <property type="term" value="F:RNA polymerase III type 1 promoter sequence-specific DNA binding"/>
    <property type="evidence" value="ECO:0007669"/>
    <property type="project" value="TreeGrafter"/>
</dbReference>
<dbReference type="InterPro" id="IPR041499">
    <property type="entry name" value="Tfc1/Sfc1_N"/>
</dbReference>
<evidence type="ECO:0000313" key="8">
    <source>
        <dbReference type="EMBL" id="KAG9245942.1"/>
    </source>
</evidence>
<protein>
    <submittedName>
        <fullName evidence="8">RNA polymerase III transcription factor IIIC subunit-domain-containing protein</fullName>
    </submittedName>
</protein>
<evidence type="ECO:0000256" key="4">
    <source>
        <dbReference type="ARBA" id="ARBA00023242"/>
    </source>
</evidence>
<dbReference type="PANTHER" id="PTHR13230">
    <property type="entry name" value="GENERAL TRANSCRIPTION FACTOR IIIC, POLYPEPTIDE 5"/>
    <property type="match status" value="1"/>
</dbReference>
<dbReference type="Proteomes" id="UP000887226">
    <property type="component" value="Unassembled WGS sequence"/>
</dbReference>
<dbReference type="AlphaFoldDB" id="A0A9P7Z6E0"/>
<feature type="compositionally biased region" description="Acidic residues" evidence="5">
    <location>
        <begin position="756"/>
        <end position="771"/>
    </location>
</feature>
<name>A0A9P7Z6E0_9HELO</name>
<gene>
    <name evidence="8" type="ORF">BJ878DRAFT_540781</name>
</gene>